<dbReference type="PANTHER" id="PTHR24198:SF165">
    <property type="entry name" value="ANKYRIN REPEAT-CONTAINING PROTEIN-RELATED"/>
    <property type="match status" value="1"/>
</dbReference>
<dbReference type="EMBL" id="CAJNDS010000526">
    <property type="protein sequence ID" value="CAE7215603.1"/>
    <property type="molecule type" value="Genomic_DNA"/>
</dbReference>
<dbReference type="Gene3D" id="1.25.40.20">
    <property type="entry name" value="Ankyrin repeat-containing domain"/>
    <property type="match status" value="2"/>
</dbReference>
<keyword evidence="6" id="KW-1185">Reference proteome</keyword>
<proteinExistence type="predicted"/>
<accession>A0A812K4A4</accession>
<dbReference type="Pfam" id="PF13857">
    <property type="entry name" value="Ank_5"/>
    <property type="match status" value="1"/>
</dbReference>
<feature type="region of interest" description="Disordered" evidence="4">
    <location>
        <begin position="751"/>
        <end position="770"/>
    </location>
</feature>
<dbReference type="PROSITE" id="PS00411">
    <property type="entry name" value="KINESIN_MOTOR_1"/>
    <property type="match status" value="1"/>
</dbReference>
<dbReference type="SUPFAM" id="SSF48403">
    <property type="entry name" value="Ankyrin repeat"/>
    <property type="match status" value="2"/>
</dbReference>
<dbReference type="SMART" id="SM00248">
    <property type="entry name" value="ANK"/>
    <property type="match status" value="6"/>
</dbReference>
<dbReference type="PROSITE" id="PS50088">
    <property type="entry name" value="ANK_REPEAT"/>
    <property type="match status" value="3"/>
</dbReference>
<keyword evidence="1" id="KW-0677">Repeat</keyword>
<dbReference type="AlphaFoldDB" id="A0A812K4A4"/>
<dbReference type="InterPro" id="IPR036770">
    <property type="entry name" value="Ankyrin_rpt-contain_sf"/>
</dbReference>
<dbReference type="GO" id="GO:0003777">
    <property type="term" value="F:microtubule motor activity"/>
    <property type="evidence" value="ECO:0007669"/>
    <property type="project" value="InterPro"/>
</dbReference>
<evidence type="ECO:0000256" key="4">
    <source>
        <dbReference type="SAM" id="MobiDB-lite"/>
    </source>
</evidence>
<dbReference type="GO" id="GO:0007018">
    <property type="term" value="P:microtubule-based movement"/>
    <property type="evidence" value="ECO:0007669"/>
    <property type="project" value="InterPro"/>
</dbReference>
<dbReference type="OrthoDB" id="1667587at2759"/>
<protein>
    <submittedName>
        <fullName evidence="5">SecG protein</fullName>
    </submittedName>
</protein>
<reference evidence="5" key="1">
    <citation type="submission" date="2021-02" db="EMBL/GenBank/DDBJ databases">
        <authorList>
            <person name="Dougan E. K."/>
            <person name="Rhodes N."/>
            <person name="Thang M."/>
            <person name="Chan C."/>
        </authorList>
    </citation>
    <scope>NUCLEOTIDE SEQUENCE</scope>
</reference>
<feature type="repeat" description="ANK" evidence="3">
    <location>
        <begin position="596"/>
        <end position="628"/>
    </location>
</feature>
<evidence type="ECO:0000256" key="2">
    <source>
        <dbReference type="ARBA" id="ARBA00023043"/>
    </source>
</evidence>
<evidence type="ECO:0000256" key="3">
    <source>
        <dbReference type="PROSITE-ProRule" id="PRU00023"/>
    </source>
</evidence>
<dbReference type="Pfam" id="PF12796">
    <property type="entry name" value="Ank_2"/>
    <property type="match status" value="1"/>
</dbReference>
<dbReference type="InterPro" id="IPR002110">
    <property type="entry name" value="Ankyrin_rpt"/>
</dbReference>
<dbReference type="PANTHER" id="PTHR24198">
    <property type="entry name" value="ANKYRIN REPEAT AND PROTEIN KINASE DOMAIN-CONTAINING PROTEIN"/>
    <property type="match status" value="1"/>
</dbReference>
<feature type="repeat" description="ANK" evidence="3">
    <location>
        <begin position="629"/>
        <end position="661"/>
    </location>
</feature>
<gene>
    <name evidence="5" type="primary">secG</name>
    <name evidence="5" type="ORF">SNAT2548_LOCUS7563</name>
</gene>
<feature type="repeat" description="ANK" evidence="3">
    <location>
        <begin position="94"/>
        <end position="126"/>
    </location>
</feature>
<sequence length="770" mass="85018">MAAKLDFKIALPGEIRLLTKTAETCASYSDFGATTGDAGDVEVPGHKCADNQMLSRRSKVRRQQLAQVESFLRTNGYCDLRTMRAKPGWLPFREKLSPLHLAVLKGKVDMVRLLLASGADPNQRTSRGRTALRLAECLRHPLREAMKEVLSCQGRVLNVRQALGVMLTADDGWAPEHHEGTLWLETVALHLADPNSKPEGHWLMNSPINFEYAGVQYVPAYFLGHPLCSRTTGKADAAVDAPPTKTYGKITFVDLAGSERLKESLSEGNARKETQARAGVSVSFRGRAPAVRSVALHDGNVLYDASAADGRKEFRKLASKNEGGLVLRGLTEPWLAPASWSKDRILERFGRHFIQTGTGRWDRPEATPEVFLEDFFLSVNQTGKNLVAKGYSHRLVSEAFWGPEGRCSPSTVASWHCQDNISKEMSPRILADFDLRPTVQIGMAEASGTQLHFHEETWLAILHGRKAWWIAPADPSDEIDREERANTQHPCQWLEEPPPAGLRFCIQQPGLHATCNLDSFVFGIGAQGRLPKMSPLERAVHRGQTDLARELLAKQKWKVSAAQLHRGLSHATEYGYTSMVALLADLRADLQGPLEEGKPPLHTAAENGQLEVAQMLLERRADIRGRDATGKQPLHHAAYNDAGPVVDLLIQKRASLKTLDERGLAPFGSAADGGYPTLLEALLKHHSPKSAKGYESAAIHAASKGHLPVLKKLAEWRADLARSDAQGRRLADHAEFYQHASVTRYLRNWEDPSKARKTGKGGQTAQRTEL</sequence>
<dbReference type="Proteomes" id="UP000604046">
    <property type="component" value="Unassembled WGS sequence"/>
</dbReference>
<dbReference type="PROSITE" id="PS50297">
    <property type="entry name" value="ANK_REP_REGION"/>
    <property type="match status" value="3"/>
</dbReference>
<dbReference type="InterPro" id="IPR019821">
    <property type="entry name" value="Kinesin_motor_CS"/>
</dbReference>
<keyword evidence="2 3" id="KW-0040">ANK repeat</keyword>
<dbReference type="Gene3D" id="2.60.120.650">
    <property type="entry name" value="Cupin"/>
    <property type="match status" value="1"/>
</dbReference>
<evidence type="ECO:0000256" key="1">
    <source>
        <dbReference type="ARBA" id="ARBA00022737"/>
    </source>
</evidence>
<evidence type="ECO:0000313" key="6">
    <source>
        <dbReference type="Proteomes" id="UP000604046"/>
    </source>
</evidence>
<dbReference type="GO" id="GO:0005524">
    <property type="term" value="F:ATP binding"/>
    <property type="evidence" value="ECO:0007669"/>
    <property type="project" value="InterPro"/>
</dbReference>
<dbReference type="SUPFAM" id="SSF51197">
    <property type="entry name" value="Clavaminate synthase-like"/>
    <property type="match status" value="1"/>
</dbReference>
<evidence type="ECO:0000313" key="5">
    <source>
        <dbReference type="EMBL" id="CAE7215603.1"/>
    </source>
</evidence>
<name>A0A812K4A4_9DINO</name>
<comment type="caution">
    <text evidence="5">The sequence shown here is derived from an EMBL/GenBank/DDBJ whole genome shotgun (WGS) entry which is preliminary data.</text>
</comment>
<organism evidence="5 6">
    <name type="scientific">Symbiodinium natans</name>
    <dbReference type="NCBI Taxonomy" id="878477"/>
    <lineage>
        <taxon>Eukaryota</taxon>
        <taxon>Sar</taxon>
        <taxon>Alveolata</taxon>
        <taxon>Dinophyceae</taxon>
        <taxon>Suessiales</taxon>
        <taxon>Symbiodiniaceae</taxon>
        <taxon>Symbiodinium</taxon>
    </lineage>
</organism>